<evidence type="ECO:0000256" key="1">
    <source>
        <dbReference type="SAM" id="Phobius"/>
    </source>
</evidence>
<dbReference type="AlphaFoldDB" id="A0A2M8S1Q5"/>
<evidence type="ECO:0000259" key="3">
    <source>
        <dbReference type="Pfam" id="PF11893"/>
    </source>
</evidence>
<dbReference type="RefSeq" id="WP_100288906.1">
    <property type="nucleotide sequence ID" value="NZ_PHHA01000018.1"/>
</dbReference>
<dbReference type="InterPro" id="IPR052701">
    <property type="entry name" value="GAG_Ulvan_Degrading_Sulfatases"/>
</dbReference>
<feature type="transmembrane region" description="Helical" evidence="1">
    <location>
        <begin position="51"/>
        <end position="74"/>
    </location>
</feature>
<dbReference type="EMBL" id="PHHA01000018">
    <property type="protein sequence ID" value="PJG85048.1"/>
    <property type="molecule type" value="Genomic_DNA"/>
</dbReference>
<dbReference type="OrthoDB" id="236686at2"/>
<protein>
    <recommendedName>
        <fullName evidence="6">DUF3413 domain-containing protein</fullName>
    </recommendedName>
</protein>
<proteinExistence type="predicted"/>
<keyword evidence="1" id="KW-1133">Transmembrane helix</keyword>
<dbReference type="Pfam" id="PF00884">
    <property type="entry name" value="Sulfatase"/>
    <property type="match status" value="1"/>
</dbReference>
<dbReference type="Gene3D" id="3.40.720.10">
    <property type="entry name" value="Alkaline Phosphatase, subunit A"/>
    <property type="match status" value="2"/>
</dbReference>
<dbReference type="PANTHER" id="PTHR43751">
    <property type="entry name" value="SULFATASE"/>
    <property type="match status" value="1"/>
</dbReference>
<dbReference type="PANTHER" id="PTHR43751:SF3">
    <property type="entry name" value="SULFATASE N-TERMINAL DOMAIN-CONTAINING PROTEIN"/>
    <property type="match status" value="1"/>
</dbReference>
<reference evidence="4 5" key="1">
    <citation type="submission" date="2017-11" db="EMBL/GenBank/DDBJ databases">
        <title>Reclassification of Bisgaard taxon 7 as Conservatibacter flavescens gen. nov., sp. nov.</title>
        <authorList>
            <person name="Christensen H."/>
        </authorList>
    </citation>
    <scope>NUCLEOTIDE SEQUENCE [LARGE SCALE GENOMIC DNA]</scope>
    <source>
        <strain evidence="4 5">7_4</strain>
    </source>
</reference>
<accession>A0A2M8S1Q5</accession>
<feature type="domain" description="Sulfatase N-terminal" evidence="2">
    <location>
        <begin position="275"/>
        <end position="494"/>
    </location>
</feature>
<evidence type="ECO:0000313" key="5">
    <source>
        <dbReference type="Proteomes" id="UP000229329"/>
    </source>
</evidence>
<dbReference type="InterPro" id="IPR024588">
    <property type="entry name" value="YejM_N"/>
</dbReference>
<dbReference type="PIRSF" id="PIRSF004950">
    <property type="entry name" value="Mmb_sulf_HI0842"/>
    <property type="match status" value="1"/>
</dbReference>
<dbReference type="Pfam" id="PF11893">
    <property type="entry name" value="DUF3413"/>
    <property type="match status" value="1"/>
</dbReference>
<dbReference type="SUPFAM" id="SSF53649">
    <property type="entry name" value="Alkaline phosphatase-like"/>
    <property type="match status" value="1"/>
</dbReference>
<feature type="transmembrane region" description="Helical" evidence="1">
    <location>
        <begin position="135"/>
        <end position="152"/>
    </location>
</feature>
<evidence type="ECO:0000259" key="2">
    <source>
        <dbReference type="Pfam" id="PF00884"/>
    </source>
</evidence>
<dbReference type="InterPro" id="IPR017850">
    <property type="entry name" value="Alkaline_phosphatase_core_sf"/>
</dbReference>
<keyword evidence="1" id="KW-0472">Membrane</keyword>
<keyword evidence="5" id="KW-1185">Reference proteome</keyword>
<name>A0A2M8S1Q5_9PAST</name>
<dbReference type="Proteomes" id="UP000229329">
    <property type="component" value="Unassembled WGS sequence"/>
</dbReference>
<dbReference type="InterPro" id="IPR012159">
    <property type="entry name" value="YejM-like"/>
</dbReference>
<feature type="transmembrane region" description="Helical" evidence="1">
    <location>
        <begin position="86"/>
        <end position="103"/>
    </location>
</feature>
<feature type="transmembrane region" description="Helical" evidence="1">
    <location>
        <begin position="172"/>
        <end position="190"/>
    </location>
</feature>
<feature type="transmembrane region" description="Helical" evidence="1">
    <location>
        <begin position="21"/>
        <end position="39"/>
    </location>
</feature>
<organism evidence="4 5">
    <name type="scientific">Conservatibacter flavescens</name>
    <dbReference type="NCBI Taxonomy" id="28161"/>
    <lineage>
        <taxon>Bacteria</taxon>
        <taxon>Pseudomonadati</taxon>
        <taxon>Pseudomonadota</taxon>
        <taxon>Gammaproteobacteria</taxon>
        <taxon>Pasteurellales</taxon>
        <taxon>Pasteurellaceae</taxon>
        <taxon>Conservatibacter</taxon>
    </lineage>
</organism>
<keyword evidence="1" id="KW-0812">Transmembrane</keyword>
<sequence length="578" mass="67574">MIKLSRQYREETSQKISWGHWFAFFNIIWAIAIGSRYAFLIDWPDTLLGKIYFFISILGHFSFAVFACYLLIVFPLSFIIKNHRTFRGVSVILATIGQTLLLVDTEVFARFNLHLSSVVWNLLVNPENGELSRNWQIFFAPMPIVLLAQMLFSRWSWDKLRSLSRQRWRKWVAPFFIGCFIATHLIYSWADAFIYRPITMQKSNFPLSYPMTARTFLEKHGFLDKTEYDETIQKEGRLDAPKVDYPLNALKFGQNPLRPNILFITISGLRYDAISPQKMPHLAKFAESSAQFMNHYSTGNSNNAGLLGLFYGLNGNYTDSVLNNHTPSVLLQTLDQEKYHQAFFSASSFKDSLFGQSLFYRQTKHLIAKQTNQAAVQAFIHWQQKQEKNQPHFAYISLNIRPNLSTETYNTDLAELDRLFAQILPQLDLDNSLIMISAEQGYTFQNQDENTQRNYFAREEIQVPMIIHWRDFPMGKYEKLSSHADLLPTLLPLYQVKNPASDYAQGENLFNPQRQSNWVMAANYRWYAIITPDGTQYHIDNKGNYQKYNRNYEQENSQRPPLGLFLEVFNQNQRFLHK</sequence>
<evidence type="ECO:0008006" key="6">
    <source>
        <dbReference type="Google" id="ProtNLM"/>
    </source>
</evidence>
<dbReference type="InterPro" id="IPR000917">
    <property type="entry name" value="Sulfatase_N"/>
</dbReference>
<feature type="domain" description="Inner membrane protein YejM N-terminal" evidence="3">
    <location>
        <begin position="6"/>
        <end position="252"/>
    </location>
</feature>
<evidence type="ECO:0000313" key="4">
    <source>
        <dbReference type="EMBL" id="PJG85048.1"/>
    </source>
</evidence>
<comment type="caution">
    <text evidence="4">The sequence shown here is derived from an EMBL/GenBank/DDBJ whole genome shotgun (WGS) entry which is preliminary data.</text>
</comment>
<gene>
    <name evidence="4" type="ORF">CVP05_07255</name>
</gene>